<dbReference type="SMART" id="SM00448">
    <property type="entry name" value="REC"/>
    <property type="match status" value="1"/>
</dbReference>
<evidence type="ECO:0000259" key="2">
    <source>
        <dbReference type="PROSITE" id="PS50110"/>
    </source>
</evidence>
<reference evidence="3 4" key="1">
    <citation type="submission" date="2019-02" db="EMBL/GenBank/DDBJ databases">
        <title>Deep-cultivation of Planctomycetes and their phenomic and genomic characterization uncovers novel biology.</title>
        <authorList>
            <person name="Wiegand S."/>
            <person name="Jogler M."/>
            <person name="Boedeker C."/>
            <person name="Pinto D."/>
            <person name="Vollmers J."/>
            <person name="Rivas-Marin E."/>
            <person name="Kohn T."/>
            <person name="Peeters S.H."/>
            <person name="Heuer A."/>
            <person name="Rast P."/>
            <person name="Oberbeckmann S."/>
            <person name="Bunk B."/>
            <person name="Jeske O."/>
            <person name="Meyerdierks A."/>
            <person name="Storesund J.E."/>
            <person name="Kallscheuer N."/>
            <person name="Luecker S."/>
            <person name="Lage O.M."/>
            <person name="Pohl T."/>
            <person name="Merkel B.J."/>
            <person name="Hornburger P."/>
            <person name="Mueller R.-W."/>
            <person name="Bruemmer F."/>
            <person name="Labrenz M."/>
            <person name="Spormann A.M."/>
            <person name="Op den Camp H."/>
            <person name="Overmann J."/>
            <person name="Amann R."/>
            <person name="Jetten M.S.M."/>
            <person name="Mascher T."/>
            <person name="Medema M.H."/>
            <person name="Devos D.P."/>
            <person name="Kaster A.-K."/>
            <person name="Ovreas L."/>
            <person name="Rohde M."/>
            <person name="Galperin M.Y."/>
            <person name="Jogler C."/>
        </authorList>
    </citation>
    <scope>NUCLEOTIDE SEQUENCE [LARGE SCALE GENOMIC DNA]</scope>
    <source>
        <strain evidence="3 4">SV_7m_r</strain>
    </source>
</reference>
<dbReference type="Proteomes" id="UP000315003">
    <property type="component" value="Chromosome"/>
</dbReference>
<dbReference type="Gene3D" id="3.40.50.2300">
    <property type="match status" value="1"/>
</dbReference>
<evidence type="ECO:0000313" key="4">
    <source>
        <dbReference type="Proteomes" id="UP000315003"/>
    </source>
</evidence>
<evidence type="ECO:0000256" key="1">
    <source>
        <dbReference type="PROSITE-ProRule" id="PRU00169"/>
    </source>
</evidence>
<dbReference type="PANTHER" id="PTHR43228">
    <property type="entry name" value="TWO-COMPONENT RESPONSE REGULATOR"/>
    <property type="match status" value="1"/>
</dbReference>
<sequence length="122" mass="13910">MSEQRLLIVDDNLLIRKRIQSIAEQAGWQSIEAAEDGVEAIQAYQTQRPDLVTLDIVMPNMDGLQTLERLLEMDPQAQVVMVSAINQKPQLQRCLELGAIDFIIKPFDPQRLHDFFANALQH</sequence>
<dbReference type="PROSITE" id="PS50110">
    <property type="entry name" value="RESPONSE_REGULATORY"/>
    <property type="match status" value="1"/>
</dbReference>
<dbReference type="InterPro" id="IPR052048">
    <property type="entry name" value="ST_Response_Regulator"/>
</dbReference>
<protein>
    <submittedName>
        <fullName evidence="3">Chemotaxis protein CheY</fullName>
    </submittedName>
</protein>
<organism evidence="3 4">
    <name type="scientific">Stieleria bergensis</name>
    <dbReference type="NCBI Taxonomy" id="2528025"/>
    <lineage>
        <taxon>Bacteria</taxon>
        <taxon>Pseudomonadati</taxon>
        <taxon>Planctomycetota</taxon>
        <taxon>Planctomycetia</taxon>
        <taxon>Pirellulales</taxon>
        <taxon>Pirellulaceae</taxon>
        <taxon>Stieleria</taxon>
    </lineage>
</organism>
<gene>
    <name evidence="3" type="primary">cheY_2</name>
    <name evidence="3" type="ORF">SV7mr_47460</name>
</gene>
<dbReference type="InterPro" id="IPR001789">
    <property type="entry name" value="Sig_transdc_resp-reg_receiver"/>
</dbReference>
<dbReference type="SUPFAM" id="SSF52172">
    <property type="entry name" value="CheY-like"/>
    <property type="match status" value="1"/>
</dbReference>
<proteinExistence type="predicted"/>
<feature type="modified residue" description="4-aspartylphosphate" evidence="1">
    <location>
        <position position="55"/>
    </location>
</feature>
<dbReference type="GO" id="GO:0000160">
    <property type="term" value="P:phosphorelay signal transduction system"/>
    <property type="evidence" value="ECO:0007669"/>
    <property type="project" value="InterPro"/>
</dbReference>
<name>A0A517T1E4_9BACT</name>
<dbReference type="InterPro" id="IPR011006">
    <property type="entry name" value="CheY-like_superfamily"/>
</dbReference>
<dbReference type="AlphaFoldDB" id="A0A517T1E4"/>
<evidence type="ECO:0000313" key="3">
    <source>
        <dbReference type="EMBL" id="QDT62199.1"/>
    </source>
</evidence>
<dbReference type="PANTHER" id="PTHR43228:SF1">
    <property type="entry name" value="TWO-COMPONENT RESPONSE REGULATOR ARR22"/>
    <property type="match status" value="1"/>
</dbReference>
<feature type="domain" description="Response regulatory" evidence="2">
    <location>
        <begin position="5"/>
        <end position="120"/>
    </location>
</feature>
<keyword evidence="1" id="KW-0597">Phosphoprotein</keyword>
<dbReference type="Pfam" id="PF00072">
    <property type="entry name" value="Response_reg"/>
    <property type="match status" value="1"/>
</dbReference>
<accession>A0A517T1E4</accession>
<dbReference type="EMBL" id="CP036272">
    <property type="protein sequence ID" value="QDT62199.1"/>
    <property type="molecule type" value="Genomic_DNA"/>
</dbReference>
<dbReference type="RefSeq" id="WP_419187760.1">
    <property type="nucleotide sequence ID" value="NZ_CP036272.1"/>
</dbReference>
<keyword evidence="4" id="KW-1185">Reference proteome</keyword>